<dbReference type="PROSITE" id="PS50082">
    <property type="entry name" value="WD_REPEATS_2"/>
    <property type="match status" value="4"/>
</dbReference>
<dbReference type="Proteomes" id="UP001489004">
    <property type="component" value="Unassembled WGS sequence"/>
</dbReference>
<gene>
    <name evidence="5" type="ORF">WJX72_004992</name>
</gene>
<protein>
    <recommendedName>
        <fullName evidence="7">WD repeat-containing protein 70</fullName>
    </recommendedName>
</protein>
<dbReference type="PRINTS" id="PR00320">
    <property type="entry name" value="GPROTEINBRPT"/>
</dbReference>
<dbReference type="InterPro" id="IPR019775">
    <property type="entry name" value="WD40_repeat_CS"/>
</dbReference>
<dbReference type="InterPro" id="IPR036322">
    <property type="entry name" value="WD40_repeat_dom_sf"/>
</dbReference>
<feature type="repeat" description="WD" evidence="3">
    <location>
        <begin position="141"/>
        <end position="173"/>
    </location>
</feature>
<dbReference type="PANTHER" id="PTHR16017:SF0">
    <property type="entry name" value="WD REPEAT-CONTAINING PROTEIN 70"/>
    <property type="match status" value="1"/>
</dbReference>
<dbReference type="InterPro" id="IPR051858">
    <property type="entry name" value="WD_repeat_GAD-1"/>
</dbReference>
<keyword evidence="2" id="KW-0677">Repeat</keyword>
<comment type="caution">
    <text evidence="5">The sequence shown here is derived from an EMBL/GenBank/DDBJ whole genome shotgun (WGS) entry which is preliminary data.</text>
</comment>
<reference evidence="5 6" key="1">
    <citation type="journal article" date="2024" name="Nat. Commun.">
        <title>Phylogenomics reveals the evolutionary origins of lichenization in chlorophyte algae.</title>
        <authorList>
            <person name="Puginier C."/>
            <person name="Libourel C."/>
            <person name="Otte J."/>
            <person name="Skaloud P."/>
            <person name="Haon M."/>
            <person name="Grisel S."/>
            <person name="Petersen M."/>
            <person name="Berrin J.G."/>
            <person name="Delaux P.M."/>
            <person name="Dal Grande F."/>
            <person name="Keller J."/>
        </authorList>
    </citation>
    <scope>NUCLEOTIDE SEQUENCE [LARGE SCALE GENOMIC DNA]</scope>
    <source>
        <strain evidence="5 6">SAG 2043</strain>
    </source>
</reference>
<evidence type="ECO:0000313" key="5">
    <source>
        <dbReference type="EMBL" id="KAK9812868.1"/>
    </source>
</evidence>
<evidence type="ECO:0000256" key="3">
    <source>
        <dbReference type="PROSITE-ProRule" id="PRU00221"/>
    </source>
</evidence>
<feature type="region of interest" description="Disordered" evidence="4">
    <location>
        <begin position="30"/>
        <end position="80"/>
    </location>
</feature>
<dbReference type="Gene3D" id="2.130.10.10">
    <property type="entry name" value="YVTN repeat-like/Quinoprotein amine dehydrogenase"/>
    <property type="match status" value="2"/>
</dbReference>
<feature type="repeat" description="WD" evidence="3">
    <location>
        <begin position="297"/>
        <end position="322"/>
    </location>
</feature>
<evidence type="ECO:0008006" key="7">
    <source>
        <dbReference type="Google" id="ProtNLM"/>
    </source>
</evidence>
<feature type="repeat" description="WD" evidence="3">
    <location>
        <begin position="369"/>
        <end position="396"/>
    </location>
</feature>
<dbReference type="EMBL" id="JALJOR010000008">
    <property type="protein sequence ID" value="KAK9812868.1"/>
    <property type="molecule type" value="Genomic_DNA"/>
</dbReference>
<dbReference type="GO" id="GO:0005634">
    <property type="term" value="C:nucleus"/>
    <property type="evidence" value="ECO:0007669"/>
    <property type="project" value="TreeGrafter"/>
</dbReference>
<feature type="region of interest" description="Disordered" evidence="4">
    <location>
        <begin position="612"/>
        <end position="639"/>
    </location>
</feature>
<name>A0AAW1PSB2_9CHLO</name>
<dbReference type="GO" id="GO:0035861">
    <property type="term" value="C:site of double-strand break"/>
    <property type="evidence" value="ECO:0007669"/>
    <property type="project" value="TreeGrafter"/>
</dbReference>
<dbReference type="InterPro" id="IPR001680">
    <property type="entry name" value="WD40_rpt"/>
</dbReference>
<keyword evidence="1 3" id="KW-0853">WD repeat</keyword>
<dbReference type="AlphaFoldDB" id="A0AAW1PSB2"/>
<feature type="compositionally biased region" description="Basic and acidic residues" evidence="4">
    <location>
        <begin position="530"/>
        <end position="556"/>
    </location>
</feature>
<dbReference type="SMART" id="SM00320">
    <property type="entry name" value="WD40"/>
    <property type="match status" value="7"/>
</dbReference>
<dbReference type="PROSITE" id="PS00678">
    <property type="entry name" value="WD_REPEATS_1"/>
    <property type="match status" value="1"/>
</dbReference>
<evidence type="ECO:0000256" key="2">
    <source>
        <dbReference type="ARBA" id="ARBA00022737"/>
    </source>
</evidence>
<dbReference type="InterPro" id="IPR015943">
    <property type="entry name" value="WD40/YVTN_repeat-like_dom_sf"/>
</dbReference>
<feature type="compositionally biased region" description="Acidic residues" evidence="4">
    <location>
        <begin position="62"/>
        <end position="80"/>
    </location>
</feature>
<dbReference type="PANTHER" id="PTHR16017">
    <property type="entry name" value="GASTRULATION DEFECTIVE PROTEIN 1-RELATED"/>
    <property type="match status" value="1"/>
</dbReference>
<sequence>MGSEDEDELASLRVQRAARLGLAGVSLGALRKKHRASRDSEDNTFAHRALDRRPGTSRSADSEDDEADGEGVALEDDPVLFDDRLRSQLPMSFGDQEKKVVSRASSMPPGEADAVGGDAGLGEEEEEADPYHLPISHEVALERHSKIVCALDVDHSGARVVSGSRDYTVRMYDFGGMKSDMRSFRSLEPFEGHPVHALSFSPSGDAFLAVTGSAKIKVFDRDGMTRGESLQGDMYIRDQKNTKAHVSPCTNGQWHPEDRYTAMTSSEDGTVRIWDTSNVEQKTVIKPTLAKPGRVAVSSATYNGDGSLIAAGLVDGTIQLWDAKGKFGSSAAVGQVLAPKAQMLGKQDWRYVSGGGRVVRRAHQPGTEITCLRVSFDNQTLLSRSADETLKVWDVRKFQAPVHTFSDLPTHHSTTQCCFSPDGRLVLTGVSADRDGVGGGLVFLDLEQRQVVRKLAMPGSVVAVQWHVRLNQIFVGTGDKMTGAVRILYDPTLSEKGVLLCAGRKPRAPDPLDFQAPLVIHTPHALPMFREDGGKRKLRGRDKERADPAKMRKPDPGETVTGLGKGGKLGSTGGTLLTQYILKNHGKLHNPAEEDIRAAILRHGDKPEDDFSKLYSAAYKDTQPKPIYAEASDEDEDPK</sequence>
<dbReference type="InterPro" id="IPR020472">
    <property type="entry name" value="WD40_PAC1"/>
</dbReference>
<dbReference type="Pfam" id="PF00400">
    <property type="entry name" value="WD40"/>
    <property type="match status" value="6"/>
</dbReference>
<feature type="repeat" description="WD" evidence="3">
    <location>
        <begin position="242"/>
        <end position="284"/>
    </location>
</feature>
<dbReference type="SUPFAM" id="SSF50978">
    <property type="entry name" value="WD40 repeat-like"/>
    <property type="match status" value="1"/>
</dbReference>
<feature type="region of interest" description="Disordered" evidence="4">
    <location>
        <begin position="530"/>
        <end position="568"/>
    </location>
</feature>
<evidence type="ECO:0000256" key="1">
    <source>
        <dbReference type="ARBA" id="ARBA00022574"/>
    </source>
</evidence>
<evidence type="ECO:0000256" key="4">
    <source>
        <dbReference type="SAM" id="MobiDB-lite"/>
    </source>
</evidence>
<organism evidence="5 6">
    <name type="scientific">[Myrmecia] bisecta</name>
    <dbReference type="NCBI Taxonomy" id="41462"/>
    <lineage>
        <taxon>Eukaryota</taxon>
        <taxon>Viridiplantae</taxon>
        <taxon>Chlorophyta</taxon>
        <taxon>core chlorophytes</taxon>
        <taxon>Trebouxiophyceae</taxon>
        <taxon>Trebouxiales</taxon>
        <taxon>Trebouxiaceae</taxon>
        <taxon>Myrmecia</taxon>
    </lineage>
</organism>
<keyword evidence="6" id="KW-1185">Reference proteome</keyword>
<evidence type="ECO:0000313" key="6">
    <source>
        <dbReference type="Proteomes" id="UP001489004"/>
    </source>
</evidence>
<feature type="compositionally biased region" description="Basic and acidic residues" evidence="4">
    <location>
        <begin position="37"/>
        <end position="54"/>
    </location>
</feature>
<proteinExistence type="predicted"/>
<accession>A0AAW1PSB2</accession>
<feature type="region of interest" description="Disordered" evidence="4">
    <location>
        <begin position="92"/>
        <end position="127"/>
    </location>
</feature>